<dbReference type="RefSeq" id="WP_171201144.1">
    <property type="nucleotide sequence ID" value="NZ_JABEND010000013.1"/>
</dbReference>
<dbReference type="GO" id="GO:0046872">
    <property type="term" value="F:metal ion binding"/>
    <property type="evidence" value="ECO:0007669"/>
    <property type="project" value="UniProtKB-KW"/>
</dbReference>
<dbReference type="AlphaFoldDB" id="A0A849AE07"/>
<keyword evidence="4" id="KW-0408">Iron</keyword>
<keyword evidence="2" id="KW-0479">Metal-binding</keyword>
<evidence type="ECO:0000259" key="6">
    <source>
        <dbReference type="PROSITE" id="PS51296"/>
    </source>
</evidence>
<dbReference type="Gene3D" id="3.90.380.10">
    <property type="entry name" value="Naphthalene 1,2-dioxygenase Alpha Subunit, Chain A, domain 1"/>
    <property type="match status" value="1"/>
</dbReference>
<evidence type="ECO:0000256" key="5">
    <source>
        <dbReference type="ARBA" id="ARBA00023014"/>
    </source>
</evidence>
<dbReference type="GO" id="GO:0051537">
    <property type="term" value="F:2 iron, 2 sulfur cluster binding"/>
    <property type="evidence" value="ECO:0007669"/>
    <property type="project" value="UniProtKB-KW"/>
</dbReference>
<dbReference type="GO" id="GO:0004497">
    <property type="term" value="F:monooxygenase activity"/>
    <property type="evidence" value="ECO:0007669"/>
    <property type="project" value="UniProtKB-ARBA"/>
</dbReference>
<evidence type="ECO:0000256" key="1">
    <source>
        <dbReference type="ARBA" id="ARBA00022714"/>
    </source>
</evidence>
<dbReference type="PROSITE" id="PS51296">
    <property type="entry name" value="RIESKE"/>
    <property type="match status" value="1"/>
</dbReference>
<dbReference type="Proteomes" id="UP000562984">
    <property type="component" value="Unassembled WGS sequence"/>
</dbReference>
<gene>
    <name evidence="7" type="ORF">HKD39_17440</name>
</gene>
<dbReference type="InterPro" id="IPR017941">
    <property type="entry name" value="Rieske_2Fe-2S"/>
</dbReference>
<keyword evidence="3" id="KW-0560">Oxidoreductase</keyword>
<proteinExistence type="predicted"/>
<dbReference type="PANTHER" id="PTHR21266:SF60">
    <property type="entry name" value="3-KETOSTEROID-9-ALPHA-MONOOXYGENASE, OXYGENASE COMPONENT"/>
    <property type="match status" value="1"/>
</dbReference>
<comment type="caution">
    <text evidence="7">The sequence shown here is derived from an EMBL/GenBank/DDBJ whole genome shotgun (WGS) entry which is preliminary data.</text>
</comment>
<dbReference type="GO" id="GO:0016705">
    <property type="term" value="F:oxidoreductase activity, acting on paired donors, with incorporation or reduction of molecular oxygen"/>
    <property type="evidence" value="ECO:0007669"/>
    <property type="project" value="UniProtKB-ARBA"/>
</dbReference>
<accession>A0A849AE07</accession>
<dbReference type="Pfam" id="PF00355">
    <property type="entry name" value="Rieske"/>
    <property type="match status" value="1"/>
</dbReference>
<dbReference type="EMBL" id="JABEND010000013">
    <property type="protein sequence ID" value="NNG37451.1"/>
    <property type="molecule type" value="Genomic_DNA"/>
</dbReference>
<dbReference type="Gene3D" id="2.102.10.10">
    <property type="entry name" value="Rieske [2Fe-2S] iron-sulphur domain"/>
    <property type="match status" value="1"/>
</dbReference>
<organism evidence="7 8">
    <name type="scientific">Nakamurella aerolata</name>
    <dbReference type="NCBI Taxonomy" id="1656892"/>
    <lineage>
        <taxon>Bacteria</taxon>
        <taxon>Bacillati</taxon>
        <taxon>Actinomycetota</taxon>
        <taxon>Actinomycetes</taxon>
        <taxon>Nakamurellales</taxon>
        <taxon>Nakamurellaceae</taxon>
        <taxon>Nakamurella</taxon>
    </lineage>
</organism>
<sequence length="321" mass="33949">MITPYGWFLIGFLDGIPQGVSPLQLGGRALIAVREAERVRIFDGRCPHRGAHLGYGGVLTDNNCVLCPFHGKHIQLGAPDKRLGIAEHQVAVAGAAVFVRIGDGASADRGFSTVLTELSSAAMVVSAVELEVRVPSGYVVENAFDIDHFRAVHKVPQIRGMNCVAGPDGELTIRTEFVTADAPWRAEAARLQGAASRTAEIKRSNSFLARAYSPHLVLTEFDDGNSSSIIVTGGVPLADGRTLARVAVAVPDGDITALAGLVAGARKALGEDLVVWEHLDTDGPERLDSRDNAVLAFRSFCGEFELAAAAMAGARWTDGVA</sequence>
<dbReference type="SUPFAM" id="SSF55961">
    <property type="entry name" value="Bet v1-like"/>
    <property type="match status" value="1"/>
</dbReference>
<evidence type="ECO:0000256" key="3">
    <source>
        <dbReference type="ARBA" id="ARBA00023002"/>
    </source>
</evidence>
<keyword evidence="8" id="KW-1185">Reference proteome</keyword>
<feature type="domain" description="Rieske" evidence="6">
    <location>
        <begin position="7"/>
        <end position="99"/>
    </location>
</feature>
<protein>
    <submittedName>
        <fullName evidence="7">Rieske 2Fe-2S domain-containing protein</fullName>
    </submittedName>
</protein>
<name>A0A849AE07_9ACTN</name>
<dbReference type="SUPFAM" id="SSF50022">
    <property type="entry name" value="ISP domain"/>
    <property type="match status" value="1"/>
</dbReference>
<dbReference type="PANTHER" id="PTHR21266">
    <property type="entry name" value="IRON-SULFUR DOMAIN CONTAINING PROTEIN"/>
    <property type="match status" value="1"/>
</dbReference>
<evidence type="ECO:0000313" key="8">
    <source>
        <dbReference type="Proteomes" id="UP000562984"/>
    </source>
</evidence>
<dbReference type="InterPro" id="IPR036922">
    <property type="entry name" value="Rieske_2Fe-2S_sf"/>
</dbReference>
<keyword evidence="5" id="KW-0411">Iron-sulfur</keyword>
<evidence type="ECO:0000256" key="2">
    <source>
        <dbReference type="ARBA" id="ARBA00022723"/>
    </source>
</evidence>
<keyword evidence="1" id="KW-0001">2Fe-2S</keyword>
<reference evidence="7 8" key="1">
    <citation type="submission" date="2020-05" db="EMBL/GenBank/DDBJ databases">
        <title>Nakamurella sp. DB0629 isolated from air conditioner.</title>
        <authorList>
            <person name="Kim D.H."/>
            <person name="Kim D.-U."/>
        </authorList>
    </citation>
    <scope>NUCLEOTIDE SEQUENCE [LARGE SCALE GENOMIC DNA]</scope>
    <source>
        <strain evidence="7 8">DB0629</strain>
    </source>
</reference>
<dbReference type="InterPro" id="IPR050584">
    <property type="entry name" value="Cholesterol_7-desaturase"/>
</dbReference>
<dbReference type="GO" id="GO:0005737">
    <property type="term" value="C:cytoplasm"/>
    <property type="evidence" value="ECO:0007669"/>
    <property type="project" value="TreeGrafter"/>
</dbReference>
<evidence type="ECO:0000313" key="7">
    <source>
        <dbReference type="EMBL" id="NNG37451.1"/>
    </source>
</evidence>
<evidence type="ECO:0000256" key="4">
    <source>
        <dbReference type="ARBA" id="ARBA00023004"/>
    </source>
</evidence>